<keyword evidence="2" id="KW-1185">Reference proteome</keyword>
<dbReference type="Proteomes" id="UP000447434">
    <property type="component" value="Chromosome 10"/>
</dbReference>
<organism evidence="1 2">
    <name type="scientific">Lupinus albus</name>
    <name type="common">White lupine</name>
    <name type="synonym">Lupinus termis</name>
    <dbReference type="NCBI Taxonomy" id="3870"/>
    <lineage>
        <taxon>Eukaryota</taxon>
        <taxon>Viridiplantae</taxon>
        <taxon>Streptophyta</taxon>
        <taxon>Embryophyta</taxon>
        <taxon>Tracheophyta</taxon>
        <taxon>Spermatophyta</taxon>
        <taxon>Magnoliopsida</taxon>
        <taxon>eudicotyledons</taxon>
        <taxon>Gunneridae</taxon>
        <taxon>Pentapetalae</taxon>
        <taxon>rosids</taxon>
        <taxon>fabids</taxon>
        <taxon>Fabales</taxon>
        <taxon>Fabaceae</taxon>
        <taxon>Papilionoideae</taxon>
        <taxon>50 kb inversion clade</taxon>
        <taxon>genistoids sensu lato</taxon>
        <taxon>core genistoids</taxon>
        <taxon>Genisteae</taxon>
        <taxon>Lupinus</taxon>
    </lineage>
</organism>
<reference evidence="2" key="1">
    <citation type="journal article" date="2020" name="Nat. Commun.">
        <title>Genome sequence of the cluster root forming white lupin.</title>
        <authorList>
            <person name="Hufnagel B."/>
            <person name="Marques A."/>
            <person name="Soriano A."/>
            <person name="Marques L."/>
            <person name="Divol F."/>
            <person name="Doumas P."/>
            <person name="Sallet E."/>
            <person name="Mancinotti D."/>
            <person name="Carrere S."/>
            <person name="Marande W."/>
            <person name="Arribat S."/>
            <person name="Keller J."/>
            <person name="Huneau C."/>
            <person name="Blein T."/>
            <person name="Aime D."/>
            <person name="Laguerre M."/>
            <person name="Taylor J."/>
            <person name="Schubert V."/>
            <person name="Nelson M."/>
            <person name="Geu-Flores F."/>
            <person name="Crespi M."/>
            <person name="Gallardo-Guerrero K."/>
            <person name="Delaux P.-M."/>
            <person name="Salse J."/>
            <person name="Berges H."/>
            <person name="Guyot R."/>
            <person name="Gouzy J."/>
            <person name="Peret B."/>
        </authorList>
    </citation>
    <scope>NUCLEOTIDE SEQUENCE [LARGE SCALE GENOMIC DNA]</scope>
    <source>
        <strain evidence="2">cv. Amiga</strain>
    </source>
</reference>
<dbReference type="EMBL" id="WOCE01000010">
    <property type="protein sequence ID" value="KAE9605915.1"/>
    <property type="molecule type" value="Genomic_DNA"/>
</dbReference>
<evidence type="ECO:0000313" key="1">
    <source>
        <dbReference type="EMBL" id="KAE9605915.1"/>
    </source>
</evidence>
<protein>
    <submittedName>
        <fullName evidence="1">Uncharacterized protein</fullName>
    </submittedName>
</protein>
<sequence length="100" mass="11938">MESEDRAWKSEIAMRRCAKAALLLCHLKSLQRTTDEEMQKREFHELKIQLLKERSKINKIKLCALVELFVQLLLLLSIWTFFFVLFAKAFGTCERFYSTY</sequence>
<dbReference type="OrthoDB" id="10392467at2759"/>
<proteinExistence type="predicted"/>
<comment type="caution">
    <text evidence="1">The sequence shown here is derived from an EMBL/GenBank/DDBJ whole genome shotgun (WGS) entry which is preliminary data.</text>
</comment>
<accession>A0A6A4PW09</accession>
<evidence type="ECO:0000313" key="2">
    <source>
        <dbReference type="Proteomes" id="UP000447434"/>
    </source>
</evidence>
<name>A0A6A4PW09_LUPAL</name>
<dbReference type="AlphaFoldDB" id="A0A6A4PW09"/>
<gene>
    <name evidence="1" type="ORF">Lalb_Chr10g0102371</name>
</gene>